<feature type="region of interest" description="Disordered" evidence="1">
    <location>
        <begin position="1"/>
        <end position="123"/>
    </location>
</feature>
<sequence length="123" mass="12949">MTKLGRIKSGAPPAIRRPQQSPPPPPQAPADSAEEETSTGQQSASPATHEQQDAPAEEEEQESEQARRQRSTAKLANIDGTAPGDHVDLPPFSSSTLSFDAMSGLRPPSRTGVLSLQVSPNVA</sequence>
<dbReference type="HOGENOM" id="CLU_2015601_0_0_1"/>
<feature type="compositionally biased region" description="Polar residues" evidence="1">
    <location>
        <begin position="38"/>
        <end position="49"/>
    </location>
</feature>
<organism evidence="2 3">
    <name type="scientific">Jaapia argillacea MUCL 33604</name>
    <dbReference type="NCBI Taxonomy" id="933084"/>
    <lineage>
        <taxon>Eukaryota</taxon>
        <taxon>Fungi</taxon>
        <taxon>Dikarya</taxon>
        <taxon>Basidiomycota</taxon>
        <taxon>Agaricomycotina</taxon>
        <taxon>Agaricomycetes</taxon>
        <taxon>Agaricomycetidae</taxon>
        <taxon>Jaapiales</taxon>
        <taxon>Jaapiaceae</taxon>
        <taxon>Jaapia</taxon>
    </lineage>
</organism>
<evidence type="ECO:0000313" key="3">
    <source>
        <dbReference type="Proteomes" id="UP000027265"/>
    </source>
</evidence>
<feature type="compositionally biased region" description="Polar residues" evidence="1">
    <location>
        <begin position="112"/>
        <end position="123"/>
    </location>
</feature>
<proteinExistence type="predicted"/>
<protein>
    <submittedName>
        <fullName evidence="2">Uncharacterized protein</fullName>
    </submittedName>
</protein>
<dbReference type="EMBL" id="KL197712">
    <property type="protein sequence ID" value="KDQ61728.1"/>
    <property type="molecule type" value="Genomic_DNA"/>
</dbReference>
<keyword evidence="3" id="KW-1185">Reference proteome</keyword>
<dbReference type="InParanoid" id="A0A067Q3T9"/>
<name>A0A067Q3T9_9AGAM</name>
<evidence type="ECO:0000313" key="2">
    <source>
        <dbReference type="EMBL" id="KDQ61728.1"/>
    </source>
</evidence>
<dbReference type="AlphaFoldDB" id="A0A067Q3T9"/>
<evidence type="ECO:0000256" key="1">
    <source>
        <dbReference type="SAM" id="MobiDB-lite"/>
    </source>
</evidence>
<accession>A0A067Q3T9</accession>
<reference evidence="3" key="1">
    <citation type="journal article" date="2014" name="Proc. Natl. Acad. Sci. U.S.A.">
        <title>Extensive sampling of basidiomycete genomes demonstrates inadequacy of the white-rot/brown-rot paradigm for wood decay fungi.</title>
        <authorList>
            <person name="Riley R."/>
            <person name="Salamov A.A."/>
            <person name="Brown D.W."/>
            <person name="Nagy L.G."/>
            <person name="Floudas D."/>
            <person name="Held B.W."/>
            <person name="Levasseur A."/>
            <person name="Lombard V."/>
            <person name="Morin E."/>
            <person name="Otillar R."/>
            <person name="Lindquist E.A."/>
            <person name="Sun H."/>
            <person name="LaButti K.M."/>
            <person name="Schmutz J."/>
            <person name="Jabbour D."/>
            <person name="Luo H."/>
            <person name="Baker S.E."/>
            <person name="Pisabarro A.G."/>
            <person name="Walton J.D."/>
            <person name="Blanchette R.A."/>
            <person name="Henrissat B."/>
            <person name="Martin F."/>
            <person name="Cullen D."/>
            <person name="Hibbett D.S."/>
            <person name="Grigoriev I.V."/>
        </authorList>
    </citation>
    <scope>NUCLEOTIDE SEQUENCE [LARGE SCALE GENOMIC DNA]</scope>
    <source>
        <strain evidence="3">MUCL 33604</strain>
    </source>
</reference>
<dbReference type="Proteomes" id="UP000027265">
    <property type="component" value="Unassembled WGS sequence"/>
</dbReference>
<gene>
    <name evidence="2" type="ORF">JAAARDRAFT_31197</name>
</gene>